<keyword evidence="5" id="KW-0010">Activator</keyword>
<dbReference type="EMBL" id="AAGW02031832">
    <property type="status" value="NOT_ANNOTATED_CDS"/>
    <property type="molecule type" value="Genomic_DNA"/>
</dbReference>
<dbReference type="Pfam" id="PF05030">
    <property type="entry name" value="SSXT"/>
    <property type="match status" value="1"/>
</dbReference>
<evidence type="ECO:0000313" key="11">
    <source>
        <dbReference type="Proteomes" id="UP000001811"/>
    </source>
</evidence>
<dbReference type="GO" id="GO:0045944">
    <property type="term" value="P:positive regulation of transcription by RNA polymerase II"/>
    <property type="evidence" value="ECO:0007669"/>
    <property type="project" value="TreeGrafter"/>
</dbReference>
<dbReference type="EMBL" id="AAGW02031833">
    <property type="status" value="NOT_ANNOTATED_CDS"/>
    <property type="molecule type" value="Genomic_DNA"/>
</dbReference>
<dbReference type="GO" id="GO:0005654">
    <property type="term" value="C:nucleoplasm"/>
    <property type="evidence" value="ECO:0007669"/>
    <property type="project" value="UniProtKB-ARBA"/>
</dbReference>
<keyword evidence="11" id="KW-1185">Reference proteome</keyword>
<dbReference type="EMBL" id="AAGW02031831">
    <property type="status" value="NOT_ANNOTATED_CDS"/>
    <property type="molecule type" value="Genomic_DNA"/>
</dbReference>
<evidence type="ECO:0000256" key="2">
    <source>
        <dbReference type="ARBA" id="ARBA00007945"/>
    </source>
</evidence>
<dbReference type="EMBL" id="AAGW02031828">
    <property type="status" value="NOT_ANNOTATED_CDS"/>
    <property type="molecule type" value="Genomic_DNA"/>
</dbReference>
<keyword evidence="4" id="KW-0805">Transcription regulation</keyword>
<dbReference type="Ensembl" id="ENSOCUT00000038550.1">
    <property type="protein sequence ID" value="ENSOCUP00000047260.1"/>
    <property type="gene ID" value="ENSOCUG00000009081.4"/>
</dbReference>
<evidence type="ECO:0000256" key="5">
    <source>
        <dbReference type="ARBA" id="ARBA00023159"/>
    </source>
</evidence>
<protein>
    <submittedName>
        <fullName evidence="10">SS18 subunit of BAF chromatin remodeling complex</fullName>
    </submittedName>
</protein>
<dbReference type="PANTHER" id="PTHR23107:SF2">
    <property type="entry name" value="PROTEIN SSXT"/>
    <property type="match status" value="1"/>
</dbReference>
<name>A0A5F9DMG1_RABIT</name>
<evidence type="ECO:0000259" key="9">
    <source>
        <dbReference type="Pfam" id="PF05030"/>
    </source>
</evidence>
<evidence type="ECO:0000256" key="4">
    <source>
        <dbReference type="ARBA" id="ARBA00023015"/>
    </source>
</evidence>
<feature type="region of interest" description="Disordered" evidence="8">
    <location>
        <begin position="80"/>
        <end position="116"/>
    </location>
</feature>
<dbReference type="GeneTree" id="ENSGT00940000156352"/>
<proteinExistence type="inferred from homology"/>
<keyword evidence="7" id="KW-0539">Nucleus</keyword>
<dbReference type="GO" id="GO:0003713">
    <property type="term" value="F:transcription coactivator activity"/>
    <property type="evidence" value="ECO:0007669"/>
    <property type="project" value="TreeGrafter"/>
</dbReference>
<dbReference type="AlphaFoldDB" id="A0A5F9DMG1"/>
<feature type="domain" description="SS18 N-terminal" evidence="9">
    <location>
        <begin position="14"/>
        <end position="73"/>
    </location>
</feature>
<dbReference type="PANTHER" id="PTHR23107">
    <property type="entry name" value="SYNOVIAL SARCOMA ASSOCIATED SS18 PROTEIN"/>
    <property type="match status" value="1"/>
</dbReference>
<keyword evidence="3" id="KW-0677">Repeat</keyword>
<evidence type="ECO:0000256" key="3">
    <source>
        <dbReference type="ARBA" id="ARBA00022737"/>
    </source>
</evidence>
<dbReference type="EMBL" id="AAGW02031830">
    <property type="status" value="NOT_ANNOTATED_CDS"/>
    <property type="molecule type" value="Genomic_DNA"/>
</dbReference>
<reference evidence="10" key="2">
    <citation type="submission" date="2025-08" db="UniProtKB">
        <authorList>
            <consortium name="Ensembl"/>
        </authorList>
    </citation>
    <scope>IDENTIFICATION</scope>
    <source>
        <strain evidence="10">Thorbecke</strain>
    </source>
</reference>
<dbReference type="Proteomes" id="UP000001811">
    <property type="component" value="Chromosome 9"/>
</dbReference>
<evidence type="ECO:0000313" key="10">
    <source>
        <dbReference type="Ensembl" id="ENSOCUP00000047260.1"/>
    </source>
</evidence>
<organism evidence="10 11">
    <name type="scientific">Oryctolagus cuniculus</name>
    <name type="common">Rabbit</name>
    <dbReference type="NCBI Taxonomy" id="9986"/>
    <lineage>
        <taxon>Eukaryota</taxon>
        <taxon>Metazoa</taxon>
        <taxon>Chordata</taxon>
        <taxon>Craniata</taxon>
        <taxon>Vertebrata</taxon>
        <taxon>Euteleostomi</taxon>
        <taxon>Mammalia</taxon>
        <taxon>Eutheria</taxon>
        <taxon>Euarchontoglires</taxon>
        <taxon>Glires</taxon>
        <taxon>Lagomorpha</taxon>
        <taxon>Leporidae</taxon>
        <taxon>Oryctolagus</taxon>
    </lineage>
</organism>
<evidence type="ECO:0000256" key="6">
    <source>
        <dbReference type="ARBA" id="ARBA00023163"/>
    </source>
</evidence>
<keyword evidence="6" id="KW-0804">Transcription</keyword>
<evidence type="ECO:0000256" key="8">
    <source>
        <dbReference type="SAM" id="MobiDB-lite"/>
    </source>
</evidence>
<sequence length="372" mass="41547">MSVAFAAPRQRGKGEITPAAIQKMLDENNHLIQCIMDYQNKGKTSECSQYQQMLHTNLVYLATIADSNQNMQSLLPAPPTQNMPMGPGGMNQSGPPPPPRAHNMPSDGMVGGGPPAPHMQNQMNGQMPGPMMHQQPPSQQFNMPQGGGQHYQGQQPPMGMMGQVNQGNHMMGQRQIPPYRPPQQGPPQQYSGQEDYYGDQYSHGGQGPPEGMNQQYYPDALLRYNSHTIKLTNWLTFLHCVIMITVISNRRILNKATIGLMRIPHNITTTEEIRSMANSKMLTKDHLHNKAIHPNNSSTQDNRVIQDSNRAMVLHRVVLVLSILTIHRDKVNNMGVTDQHSLDHHSPPSRGLMDMTRDSMEITNSETVLTFQ</sequence>
<comment type="subcellular location">
    <subcellularLocation>
        <location evidence="1">Nucleus</location>
    </subcellularLocation>
</comment>
<comment type="similarity">
    <text evidence="2">Belongs to the SS18 family.</text>
</comment>
<evidence type="ECO:0000256" key="7">
    <source>
        <dbReference type="ARBA" id="ARBA00023242"/>
    </source>
</evidence>
<feature type="region of interest" description="Disordered" evidence="8">
    <location>
        <begin position="169"/>
        <end position="194"/>
    </location>
</feature>
<evidence type="ECO:0000256" key="1">
    <source>
        <dbReference type="ARBA" id="ARBA00004123"/>
    </source>
</evidence>
<dbReference type="EMBL" id="AAGW02031829">
    <property type="status" value="NOT_ANNOTATED_CDS"/>
    <property type="molecule type" value="Genomic_DNA"/>
</dbReference>
<dbReference type="EMBL" id="AAGW02031836">
    <property type="status" value="NOT_ANNOTATED_CDS"/>
    <property type="molecule type" value="Genomic_DNA"/>
</dbReference>
<reference evidence="10" key="3">
    <citation type="submission" date="2025-09" db="UniProtKB">
        <authorList>
            <consortium name="Ensembl"/>
        </authorList>
    </citation>
    <scope>IDENTIFICATION</scope>
    <source>
        <strain evidence="10">Thorbecke</strain>
    </source>
</reference>
<dbReference type="Bgee" id="ENSOCUG00000009081">
    <property type="expression patterns" value="Expressed in testis and 15 other cell types or tissues"/>
</dbReference>
<dbReference type="EMBL" id="AAGW02031834">
    <property type="status" value="NOT_ANNOTATED_CDS"/>
    <property type="molecule type" value="Genomic_DNA"/>
</dbReference>
<dbReference type="EMBL" id="AAGW02031835">
    <property type="status" value="NOT_ANNOTATED_CDS"/>
    <property type="molecule type" value="Genomic_DNA"/>
</dbReference>
<reference evidence="10 11" key="1">
    <citation type="journal article" date="2011" name="Nature">
        <title>A high-resolution map of human evolutionary constraint using 29 mammals.</title>
        <authorList>
            <person name="Lindblad-Toh K."/>
            <person name="Garber M."/>
            <person name="Zuk O."/>
            <person name="Lin M.F."/>
            <person name="Parker B.J."/>
            <person name="Washietl S."/>
            <person name="Kheradpour P."/>
            <person name="Ernst J."/>
            <person name="Jordan G."/>
            <person name="Mauceli E."/>
            <person name="Ward L.D."/>
            <person name="Lowe C.B."/>
            <person name="Holloway A.K."/>
            <person name="Clamp M."/>
            <person name="Gnerre S."/>
            <person name="Alfoldi J."/>
            <person name="Beal K."/>
            <person name="Chang J."/>
            <person name="Clawson H."/>
            <person name="Cuff J."/>
            <person name="Di Palma F."/>
            <person name="Fitzgerald S."/>
            <person name="Flicek P."/>
            <person name="Guttman M."/>
            <person name="Hubisz M.J."/>
            <person name="Jaffe D.B."/>
            <person name="Jungreis I."/>
            <person name="Kent W.J."/>
            <person name="Kostka D."/>
            <person name="Lara M."/>
            <person name="Martins A.L."/>
            <person name="Massingham T."/>
            <person name="Moltke I."/>
            <person name="Raney B.J."/>
            <person name="Rasmussen M.D."/>
            <person name="Robinson J."/>
            <person name="Stark A."/>
            <person name="Vilella A.J."/>
            <person name="Wen J."/>
            <person name="Xie X."/>
            <person name="Zody M.C."/>
            <person name="Baldwin J."/>
            <person name="Bloom T."/>
            <person name="Chin C.W."/>
            <person name="Heiman D."/>
            <person name="Nicol R."/>
            <person name="Nusbaum C."/>
            <person name="Young S."/>
            <person name="Wilkinson J."/>
            <person name="Worley K.C."/>
            <person name="Kovar C.L."/>
            <person name="Muzny D.M."/>
            <person name="Gibbs R.A."/>
            <person name="Cree A."/>
            <person name="Dihn H.H."/>
            <person name="Fowler G."/>
            <person name="Jhangiani S."/>
            <person name="Joshi V."/>
            <person name="Lee S."/>
            <person name="Lewis L.R."/>
            <person name="Nazareth L.V."/>
            <person name="Okwuonu G."/>
            <person name="Santibanez J."/>
            <person name="Warren W.C."/>
            <person name="Mardis E.R."/>
            <person name="Weinstock G.M."/>
            <person name="Wilson R.K."/>
            <person name="Delehaunty K."/>
            <person name="Dooling D."/>
            <person name="Fronik C."/>
            <person name="Fulton L."/>
            <person name="Fulton B."/>
            <person name="Graves T."/>
            <person name="Minx P."/>
            <person name="Sodergren E."/>
            <person name="Birney E."/>
            <person name="Margulies E.H."/>
            <person name="Herrero J."/>
            <person name="Green E.D."/>
            <person name="Haussler D."/>
            <person name="Siepel A."/>
            <person name="Goldman N."/>
            <person name="Pollard K.S."/>
            <person name="Pedersen J.S."/>
            <person name="Lander E.S."/>
            <person name="Kellis M."/>
        </authorList>
    </citation>
    <scope>NUCLEOTIDE SEQUENCE [LARGE SCALE GENOMIC DNA]</scope>
    <source>
        <strain evidence="10 11">Thorbecke inbred</strain>
    </source>
</reference>
<gene>
    <name evidence="10" type="primary">SS18</name>
</gene>
<dbReference type="InterPro" id="IPR007726">
    <property type="entry name" value="SS18_N"/>
</dbReference>
<accession>A0A5F9DMG1</accession>
<dbReference type="EMBL" id="AAGW02031827">
    <property type="status" value="NOT_ANNOTATED_CDS"/>
    <property type="molecule type" value="Genomic_DNA"/>
</dbReference>